<gene>
    <name evidence="2" type="ORF">HK107_13550</name>
</gene>
<evidence type="ECO:0000313" key="3">
    <source>
        <dbReference type="Proteomes" id="UP000536835"/>
    </source>
</evidence>
<sequence length="129" mass="13913">MILAAQIIIAGAIGFLVVIGGIGLVAPSAAFRFWRGFGSSLWANSLEACLRFLIGVAVIVDRESFPKPDWAMIAGAFLALSALAIGLLYPLHKRFAAMVVPPLERFMRPYSLGAILLGLAVAWFWRPAL</sequence>
<keyword evidence="1" id="KW-1133">Transmembrane helix</keyword>
<keyword evidence="1" id="KW-0472">Membrane</keyword>
<comment type="caution">
    <text evidence="2">The sequence shown here is derived from an EMBL/GenBank/DDBJ whole genome shotgun (WGS) entry which is preliminary data.</text>
</comment>
<keyword evidence="1" id="KW-0812">Transmembrane</keyword>
<protein>
    <submittedName>
        <fullName evidence="2">Uncharacterized protein</fullName>
    </submittedName>
</protein>
<evidence type="ECO:0000313" key="2">
    <source>
        <dbReference type="EMBL" id="NNU17351.1"/>
    </source>
</evidence>
<keyword evidence="3" id="KW-1185">Reference proteome</keyword>
<feature type="transmembrane region" description="Helical" evidence="1">
    <location>
        <begin position="7"/>
        <end position="29"/>
    </location>
</feature>
<name>A0A7Y3RPJ3_9PROT</name>
<reference evidence="2 3" key="1">
    <citation type="submission" date="2020-05" db="EMBL/GenBank/DDBJ databases">
        <title>Parvularcula mediterraneae sp. nov., isolated from polypropylene straw from shallow seawater of the seashore of Laganas in Zakynthos island, Greece.</title>
        <authorList>
            <person name="Szabo I."/>
            <person name="Al-Omari J."/>
            <person name="Rado J."/>
            <person name="Szerdahelyi G.S."/>
        </authorList>
    </citation>
    <scope>NUCLEOTIDE SEQUENCE [LARGE SCALE GENOMIC DNA]</scope>
    <source>
        <strain evidence="2 3">ZS-1/3</strain>
    </source>
</reference>
<evidence type="ECO:0000256" key="1">
    <source>
        <dbReference type="SAM" id="Phobius"/>
    </source>
</evidence>
<dbReference type="Proteomes" id="UP000536835">
    <property type="component" value="Unassembled WGS sequence"/>
</dbReference>
<feature type="transmembrane region" description="Helical" evidence="1">
    <location>
        <begin position="72"/>
        <end position="89"/>
    </location>
</feature>
<dbReference type="RefSeq" id="WP_173200690.1">
    <property type="nucleotide sequence ID" value="NZ_JABFCX010000003.1"/>
</dbReference>
<dbReference type="EMBL" id="JABFCX010000003">
    <property type="protein sequence ID" value="NNU17351.1"/>
    <property type="molecule type" value="Genomic_DNA"/>
</dbReference>
<feature type="transmembrane region" description="Helical" evidence="1">
    <location>
        <begin position="109"/>
        <end position="125"/>
    </location>
</feature>
<dbReference type="AlphaFoldDB" id="A0A7Y3RPJ3"/>
<accession>A0A7Y3RPJ3</accession>
<proteinExistence type="predicted"/>
<feature type="transmembrane region" description="Helical" evidence="1">
    <location>
        <begin position="41"/>
        <end position="60"/>
    </location>
</feature>
<organism evidence="2 3">
    <name type="scientific">Parvularcula mediterranea</name>
    <dbReference type="NCBI Taxonomy" id="2732508"/>
    <lineage>
        <taxon>Bacteria</taxon>
        <taxon>Pseudomonadati</taxon>
        <taxon>Pseudomonadota</taxon>
        <taxon>Alphaproteobacteria</taxon>
        <taxon>Parvularculales</taxon>
        <taxon>Parvularculaceae</taxon>
        <taxon>Parvularcula</taxon>
    </lineage>
</organism>